<feature type="domain" description="Protein kinase" evidence="4">
    <location>
        <begin position="274"/>
        <end position="585"/>
    </location>
</feature>
<feature type="compositionally biased region" description="Low complexity" evidence="1">
    <location>
        <begin position="203"/>
        <end position="217"/>
    </location>
</feature>
<dbReference type="GO" id="GO:0004674">
    <property type="term" value="F:protein serine/threonine kinase activity"/>
    <property type="evidence" value="ECO:0007669"/>
    <property type="project" value="TreeGrafter"/>
</dbReference>
<dbReference type="Gene3D" id="1.10.510.10">
    <property type="entry name" value="Transferase(Phosphotransferase) domain 1"/>
    <property type="match status" value="1"/>
</dbReference>
<gene>
    <name evidence="5" type="ORF">B5M09_008106</name>
</gene>
<feature type="compositionally biased region" description="Polar residues" evidence="1">
    <location>
        <begin position="597"/>
        <end position="610"/>
    </location>
</feature>
<feature type="compositionally biased region" description="Polar residues" evidence="1">
    <location>
        <begin position="845"/>
        <end position="855"/>
    </location>
</feature>
<dbReference type="InterPro" id="IPR000719">
    <property type="entry name" value="Prot_kinase_dom"/>
</dbReference>
<accession>A0A3R7Y319</accession>
<protein>
    <recommendedName>
        <fullName evidence="4">Protein kinase domain-containing protein</fullName>
    </recommendedName>
</protein>
<comment type="caution">
    <text evidence="5">The sequence shown here is derived from an EMBL/GenBank/DDBJ whole genome shotgun (WGS) entry which is preliminary data.</text>
</comment>
<feature type="compositionally biased region" description="Polar residues" evidence="1">
    <location>
        <begin position="800"/>
        <end position="812"/>
    </location>
</feature>
<feature type="compositionally biased region" description="Basic and acidic residues" evidence="1">
    <location>
        <begin position="1011"/>
        <end position="1020"/>
    </location>
</feature>
<evidence type="ECO:0000256" key="1">
    <source>
        <dbReference type="SAM" id="MobiDB-lite"/>
    </source>
</evidence>
<feature type="chain" id="PRO_5018656603" description="Protein kinase domain-containing protein" evidence="3">
    <location>
        <begin position="19"/>
        <end position="1051"/>
    </location>
</feature>
<feature type="non-terminal residue" evidence="5">
    <location>
        <position position="1051"/>
    </location>
</feature>
<dbReference type="GO" id="GO:0005524">
    <property type="term" value="F:ATP binding"/>
    <property type="evidence" value="ECO:0007669"/>
    <property type="project" value="InterPro"/>
</dbReference>
<feature type="region of interest" description="Disordered" evidence="1">
    <location>
        <begin position="832"/>
        <end position="963"/>
    </location>
</feature>
<dbReference type="AlphaFoldDB" id="A0A3R7Y319"/>
<feature type="compositionally biased region" description="Basic residues" evidence="1">
    <location>
        <begin position="934"/>
        <end position="943"/>
    </location>
</feature>
<evidence type="ECO:0000313" key="6">
    <source>
        <dbReference type="Proteomes" id="UP000284702"/>
    </source>
</evidence>
<name>A0A3R7Y319_APHAT</name>
<evidence type="ECO:0000256" key="3">
    <source>
        <dbReference type="SAM" id="SignalP"/>
    </source>
</evidence>
<keyword evidence="2" id="KW-1133">Transmembrane helix</keyword>
<dbReference type="InterPro" id="IPR001245">
    <property type="entry name" value="Ser-Thr/Tyr_kinase_cat_dom"/>
</dbReference>
<keyword evidence="6" id="KW-1185">Reference proteome</keyword>
<dbReference type="InterPro" id="IPR011009">
    <property type="entry name" value="Kinase-like_dom_sf"/>
</dbReference>
<dbReference type="VEuPathDB" id="FungiDB:H257_15898"/>
<evidence type="ECO:0000259" key="4">
    <source>
        <dbReference type="PROSITE" id="PS50011"/>
    </source>
</evidence>
<feature type="region of interest" description="Disordered" evidence="1">
    <location>
        <begin position="201"/>
        <end position="257"/>
    </location>
</feature>
<keyword evidence="3" id="KW-0732">Signal</keyword>
<feature type="region of interest" description="Disordered" evidence="1">
    <location>
        <begin position="597"/>
        <end position="620"/>
    </location>
</feature>
<feature type="signal peptide" evidence="3">
    <location>
        <begin position="1"/>
        <end position="18"/>
    </location>
</feature>
<dbReference type="EMBL" id="MZMZ02004098">
    <property type="protein sequence ID" value="RQM19947.1"/>
    <property type="molecule type" value="Genomic_DNA"/>
</dbReference>
<evidence type="ECO:0000313" key="5">
    <source>
        <dbReference type="EMBL" id="RQM19947.1"/>
    </source>
</evidence>
<dbReference type="PROSITE" id="PS50011">
    <property type="entry name" value="PROTEIN_KINASE_DOM"/>
    <property type="match status" value="1"/>
</dbReference>
<feature type="region of interest" description="Disordered" evidence="1">
    <location>
        <begin position="1004"/>
        <end position="1051"/>
    </location>
</feature>
<organism evidence="5 6">
    <name type="scientific">Aphanomyces astaci</name>
    <name type="common">Crayfish plague agent</name>
    <dbReference type="NCBI Taxonomy" id="112090"/>
    <lineage>
        <taxon>Eukaryota</taxon>
        <taxon>Sar</taxon>
        <taxon>Stramenopiles</taxon>
        <taxon>Oomycota</taxon>
        <taxon>Saprolegniomycetes</taxon>
        <taxon>Saprolegniales</taxon>
        <taxon>Verrucalvaceae</taxon>
        <taxon>Aphanomyces</taxon>
    </lineage>
</organism>
<sequence>MLAMKTLVLLLSTTLVMTKDLSSISCGFKVTIAVNNPPYNAQWCAQCSRIAATTTDDVLMASGSFGTLGDLGPEAPKLVTSLYDTAVLTTLVITNSDLTNTFVLDVSSTPQLQTINLKGNPINMTNTRQSIDASTLSSFILDDTLPPSSPTPPPSTPAVPSAPGSSNDGAIVAGSAAACAFVILVGLTYLYIDRRRRRKAPPLLGRTTSRRTSSSLGGNDGDDDGGGGASGEYKSEPVTTPRFAPPPLSTSSSDEASFPLEDHRGYAILPRTELRSLKKSSCGLFTAEYNSTIKVLVQKLELNVMADAEASDNLGTSASSRLFVRRLPLLASLQHANVLPLLGAIKLSSTSVCALFGPTSGVSTTSTSNSSTTTAVWSLAALLSQDPTKRKSEAITWERQKKWCLDVARAAVYLQDVQWEDGSMQVPWTASDFVVVDDSARTCQANLMGYLDVSGVPPVRQFGTNVLAWTAPEVVRHEDPSQGSSSAARVFSMGVVFGEIVTRVRPHAASWRARGPVRADVAVMHLLTDTITPIVPFEFDANVPVEFKTLVSRCLERDPLKRPMPSEVVELLTQCGIYASNRSVLLVTAPTPINTPSLKMENSVQGQLGQTSGGSKMGWSEPQAAAPVVQQQPVATTPETTPVSSKHAVVVPWILKRTLLQQHHHEPTTHPALSPVREHETATGDIFRTTSGRWDDDAVDETHATAPVSPAASARYEANSGKWGDEAMEDGMAVQHESAKVHIPPHECPQPYDAFTSKVCRAKSCQRSGESLHGRAGNVHHHHDRGQYRPTDAPVPAWTSGASPWRQSTADQPSVDPPVRILKREHNHKMLFDHKSGHMIPTDAKASTNSITSDQRSAKTAATTAEEHAVPTPVVSPNQDPPSKHHHSLPFPAPPPSNRVNDLAHNHPLAQPASPTTKKKRMTLQKKANTAKVKDHKTKHKHSSSTATPKEEELAPPVGATTAHVRRRSVTKAGVALVYRVKKNTSVQSAVPSVAIEIHEAARSSTTLHQQQHERNDLDTRINSTGHTASKKHFKGEHKTVSQQLVDGGSQ</sequence>
<keyword evidence="2" id="KW-0812">Transmembrane</keyword>
<reference evidence="5" key="1">
    <citation type="submission" date="2018-07" db="EMBL/GenBank/DDBJ databases">
        <title>Annotation of Aphanomyces astaci genome assembly.</title>
        <authorList>
            <person name="Studholme D.J."/>
        </authorList>
    </citation>
    <scope>NUCLEOTIDE SEQUENCE [LARGE SCALE GENOMIC DNA]</scope>
    <source>
        <strain evidence="5">Pc</strain>
    </source>
</reference>
<proteinExistence type="predicted"/>
<dbReference type="PANTHER" id="PTHR44329">
    <property type="entry name" value="SERINE/THREONINE-PROTEIN KINASE TNNI3K-RELATED"/>
    <property type="match status" value="1"/>
</dbReference>
<dbReference type="Proteomes" id="UP000284702">
    <property type="component" value="Unassembled WGS sequence"/>
</dbReference>
<feature type="transmembrane region" description="Helical" evidence="2">
    <location>
        <begin position="170"/>
        <end position="192"/>
    </location>
</feature>
<feature type="region of interest" description="Disordered" evidence="1">
    <location>
        <begin position="770"/>
        <end position="820"/>
    </location>
</feature>
<dbReference type="Pfam" id="PF07714">
    <property type="entry name" value="PK_Tyr_Ser-Thr"/>
    <property type="match status" value="1"/>
</dbReference>
<feature type="region of interest" description="Disordered" evidence="1">
    <location>
        <begin position="141"/>
        <end position="166"/>
    </location>
</feature>
<evidence type="ECO:0000256" key="2">
    <source>
        <dbReference type="SAM" id="Phobius"/>
    </source>
</evidence>
<keyword evidence="2" id="KW-0472">Membrane</keyword>
<feature type="compositionally biased region" description="Pro residues" evidence="1">
    <location>
        <begin position="147"/>
        <end position="157"/>
    </location>
</feature>
<dbReference type="SUPFAM" id="SSF56112">
    <property type="entry name" value="Protein kinase-like (PK-like)"/>
    <property type="match status" value="1"/>
</dbReference>
<dbReference type="InterPro" id="IPR051681">
    <property type="entry name" value="Ser/Thr_Kinases-Pseudokinases"/>
</dbReference>